<dbReference type="PANTHER" id="PTHR21192:SF2">
    <property type="entry name" value="NADH DEHYDROGENASE [UBIQUINONE] 1 ALPHA SUBCOMPLEX ASSEMBLY FACTOR 3"/>
    <property type="match status" value="1"/>
</dbReference>
<comment type="caution">
    <text evidence="1">The sequence shown here is derived from an EMBL/GenBank/DDBJ whole genome shotgun (WGS) entry which is preliminary data.</text>
</comment>
<dbReference type="GO" id="GO:0032981">
    <property type="term" value="P:mitochondrial respiratory chain complex I assembly"/>
    <property type="evidence" value="ECO:0007669"/>
    <property type="project" value="TreeGrafter"/>
</dbReference>
<dbReference type="OrthoDB" id="20681at2759"/>
<dbReference type="Proteomes" id="UP000603453">
    <property type="component" value="Unassembled WGS sequence"/>
</dbReference>
<dbReference type="GO" id="GO:0005743">
    <property type="term" value="C:mitochondrial inner membrane"/>
    <property type="evidence" value="ECO:0007669"/>
    <property type="project" value="TreeGrafter"/>
</dbReference>
<dbReference type="PANTHER" id="PTHR21192">
    <property type="entry name" value="NUCLEAR PROTEIN E3-3"/>
    <property type="match status" value="1"/>
</dbReference>
<protein>
    <recommendedName>
        <fullName evidence="3">NADH dehydrogenase [ubiquinone] 1 alpha subcomplex assembly factor 3</fullName>
    </recommendedName>
</protein>
<evidence type="ECO:0000313" key="1">
    <source>
        <dbReference type="EMBL" id="KAG2210543.1"/>
    </source>
</evidence>
<dbReference type="Gene3D" id="3.40.1230.10">
    <property type="entry name" value="MTH938-like"/>
    <property type="match status" value="1"/>
</dbReference>
<dbReference type="InterPro" id="IPR036748">
    <property type="entry name" value="MTH938-like_sf"/>
</dbReference>
<reference evidence="1" key="1">
    <citation type="submission" date="2020-12" db="EMBL/GenBank/DDBJ databases">
        <title>Metabolic potential, ecology and presence of endohyphal bacteria is reflected in genomic diversity of Mucoromycotina.</title>
        <authorList>
            <person name="Muszewska A."/>
            <person name="Okrasinska A."/>
            <person name="Steczkiewicz K."/>
            <person name="Drgas O."/>
            <person name="Orlowska M."/>
            <person name="Perlinska-Lenart U."/>
            <person name="Aleksandrzak-Piekarczyk T."/>
            <person name="Szatraj K."/>
            <person name="Zielenkiewicz U."/>
            <person name="Pilsyk S."/>
            <person name="Malc E."/>
            <person name="Mieczkowski P."/>
            <person name="Kruszewska J.S."/>
            <person name="Biernat P."/>
            <person name="Pawlowska J."/>
        </authorList>
    </citation>
    <scope>NUCLEOTIDE SEQUENCE</scope>
    <source>
        <strain evidence="1">WA0000017839</strain>
    </source>
</reference>
<dbReference type="Pfam" id="PF04430">
    <property type="entry name" value="DUF498"/>
    <property type="match status" value="1"/>
</dbReference>
<proteinExistence type="predicted"/>
<organism evidence="1 2">
    <name type="scientific">Mucor saturninus</name>
    <dbReference type="NCBI Taxonomy" id="64648"/>
    <lineage>
        <taxon>Eukaryota</taxon>
        <taxon>Fungi</taxon>
        <taxon>Fungi incertae sedis</taxon>
        <taxon>Mucoromycota</taxon>
        <taxon>Mucoromycotina</taxon>
        <taxon>Mucoromycetes</taxon>
        <taxon>Mucorales</taxon>
        <taxon>Mucorineae</taxon>
        <taxon>Mucoraceae</taxon>
        <taxon>Mucor</taxon>
    </lineage>
</organism>
<keyword evidence="2" id="KW-1185">Reference proteome</keyword>
<name>A0A8H7RH75_9FUNG</name>
<dbReference type="AlphaFoldDB" id="A0A8H7RH75"/>
<dbReference type="EMBL" id="JAEPRD010000011">
    <property type="protein sequence ID" value="KAG2210543.1"/>
    <property type="molecule type" value="Genomic_DNA"/>
</dbReference>
<sequence length="192" mass="21882">MLRLFPKRSLTRLTQTRGLQSARVVFEKSKLEQDTDDAWDHAKVDRNTISNQAVPQPASDAVPSSMLAAFHNMFDRGPNVGIEVITKHGFVLSNHIKIDQPLILLNGSPFLWNAPPRSPGFLPMKDWDIDTFKIFEVVSPRPELIMFGTGKEFAPIPEHIRKYFFKLGIQVDQMNSVKYFLLLLKTKKGKGY</sequence>
<accession>A0A8H7RH75</accession>
<gene>
    <name evidence="1" type="ORF">INT47_002485</name>
</gene>
<dbReference type="InterPro" id="IPR007523">
    <property type="entry name" value="NDUFAF3/AAMDC"/>
</dbReference>
<dbReference type="SUPFAM" id="SSF64076">
    <property type="entry name" value="MTH938-like"/>
    <property type="match status" value="1"/>
</dbReference>
<evidence type="ECO:0008006" key="3">
    <source>
        <dbReference type="Google" id="ProtNLM"/>
    </source>
</evidence>
<evidence type="ECO:0000313" key="2">
    <source>
        <dbReference type="Proteomes" id="UP000603453"/>
    </source>
</evidence>